<reference evidence="1 2" key="1">
    <citation type="submission" date="2019-05" db="EMBL/GenBank/DDBJ databases">
        <title>Another draft genome of Portunus trituberculatus and its Hox gene families provides insights of decapod evolution.</title>
        <authorList>
            <person name="Jeong J.-H."/>
            <person name="Song I."/>
            <person name="Kim S."/>
            <person name="Choi T."/>
            <person name="Kim D."/>
            <person name="Ryu S."/>
            <person name="Kim W."/>
        </authorList>
    </citation>
    <scope>NUCLEOTIDE SEQUENCE [LARGE SCALE GENOMIC DNA]</scope>
    <source>
        <tissue evidence="1">Muscle</tissue>
    </source>
</reference>
<protein>
    <submittedName>
        <fullName evidence="1">Uncharacterized protein</fullName>
    </submittedName>
</protein>
<accession>A0A5B7DUM0</accession>
<proteinExistence type="predicted"/>
<keyword evidence="2" id="KW-1185">Reference proteome</keyword>
<dbReference type="EMBL" id="VSRR010001423">
    <property type="protein sequence ID" value="MPC25148.1"/>
    <property type="molecule type" value="Genomic_DNA"/>
</dbReference>
<dbReference type="AlphaFoldDB" id="A0A5B7DUM0"/>
<dbReference type="Proteomes" id="UP000324222">
    <property type="component" value="Unassembled WGS sequence"/>
</dbReference>
<evidence type="ECO:0000313" key="1">
    <source>
        <dbReference type="EMBL" id="MPC25148.1"/>
    </source>
</evidence>
<organism evidence="1 2">
    <name type="scientific">Portunus trituberculatus</name>
    <name type="common">Swimming crab</name>
    <name type="synonym">Neptunus trituberculatus</name>
    <dbReference type="NCBI Taxonomy" id="210409"/>
    <lineage>
        <taxon>Eukaryota</taxon>
        <taxon>Metazoa</taxon>
        <taxon>Ecdysozoa</taxon>
        <taxon>Arthropoda</taxon>
        <taxon>Crustacea</taxon>
        <taxon>Multicrustacea</taxon>
        <taxon>Malacostraca</taxon>
        <taxon>Eumalacostraca</taxon>
        <taxon>Eucarida</taxon>
        <taxon>Decapoda</taxon>
        <taxon>Pleocyemata</taxon>
        <taxon>Brachyura</taxon>
        <taxon>Eubrachyura</taxon>
        <taxon>Portunoidea</taxon>
        <taxon>Portunidae</taxon>
        <taxon>Portuninae</taxon>
        <taxon>Portunus</taxon>
    </lineage>
</organism>
<name>A0A5B7DUM0_PORTR</name>
<sequence>MLRQGGRGCCGGDDSLCSAMMRQGGKGCCGGDDSLCSAMLSHLTLCPGVWTP</sequence>
<evidence type="ECO:0000313" key="2">
    <source>
        <dbReference type="Proteomes" id="UP000324222"/>
    </source>
</evidence>
<gene>
    <name evidence="1" type="ORF">E2C01_018250</name>
</gene>
<comment type="caution">
    <text evidence="1">The sequence shown here is derived from an EMBL/GenBank/DDBJ whole genome shotgun (WGS) entry which is preliminary data.</text>
</comment>